<dbReference type="AlphaFoldDB" id="A0A345SXJ4"/>
<dbReference type="KEGG" id="stri:C7M71_014420"/>
<dbReference type="Proteomes" id="UP000249340">
    <property type="component" value="Chromosome"/>
</dbReference>
<reference evidence="4" key="1">
    <citation type="submission" date="2018-07" db="EMBL/GenBank/DDBJ databases">
        <title>Streptacidiphilus bronchialis DSM 106435 chromosome.</title>
        <authorList>
            <person name="Batra D."/>
            <person name="Gulvik C.A."/>
        </authorList>
    </citation>
    <scope>NUCLEOTIDE SEQUENCE [LARGE SCALE GENOMIC DNA]</scope>
    <source>
        <strain evidence="4">DSM 106435</strain>
    </source>
</reference>
<evidence type="ECO:0000256" key="2">
    <source>
        <dbReference type="SAM" id="Phobius"/>
    </source>
</evidence>
<feature type="transmembrane region" description="Helical" evidence="2">
    <location>
        <begin position="26"/>
        <end position="46"/>
    </location>
</feature>
<dbReference type="EMBL" id="CP031264">
    <property type="protein sequence ID" value="AXI78449.1"/>
    <property type="molecule type" value="Genomic_DNA"/>
</dbReference>
<evidence type="ECO:0000256" key="1">
    <source>
        <dbReference type="SAM" id="MobiDB-lite"/>
    </source>
</evidence>
<dbReference type="OrthoDB" id="4315542at2"/>
<protein>
    <submittedName>
        <fullName evidence="3">Uncharacterized protein</fullName>
    </submittedName>
</protein>
<sequence>MTTPTPPAASADDTPRNRRRRGRKPLVAVATVVVATAAWFGVRYALADEPVHAAVGDCVHITGGQADPEVSLVPCAESTADYTVVRVVKNTVETGACNNLSDTALVQRRGSDTSVLCLNEHARK</sequence>
<proteinExistence type="predicted"/>
<feature type="region of interest" description="Disordered" evidence="1">
    <location>
        <begin position="1"/>
        <end position="23"/>
    </location>
</feature>
<keyword evidence="4" id="KW-1185">Reference proteome</keyword>
<name>A0A345SXJ4_9ACTN</name>
<organism evidence="3 4">
    <name type="scientific">Peterkaempfera bronchialis</name>
    <dbReference type="NCBI Taxonomy" id="2126346"/>
    <lineage>
        <taxon>Bacteria</taxon>
        <taxon>Bacillati</taxon>
        <taxon>Actinomycetota</taxon>
        <taxon>Actinomycetes</taxon>
        <taxon>Kitasatosporales</taxon>
        <taxon>Streptomycetaceae</taxon>
        <taxon>Peterkaempfera</taxon>
    </lineage>
</organism>
<gene>
    <name evidence="3" type="ORF">C7M71_014420</name>
</gene>
<keyword evidence="2" id="KW-1133">Transmembrane helix</keyword>
<keyword evidence="2" id="KW-0472">Membrane</keyword>
<dbReference type="RefSeq" id="WP_111489831.1">
    <property type="nucleotide sequence ID" value="NZ_CP031264.1"/>
</dbReference>
<evidence type="ECO:0000313" key="3">
    <source>
        <dbReference type="EMBL" id="AXI78449.1"/>
    </source>
</evidence>
<evidence type="ECO:0000313" key="4">
    <source>
        <dbReference type="Proteomes" id="UP000249340"/>
    </source>
</evidence>
<accession>A0A345SXJ4</accession>
<keyword evidence="2" id="KW-0812">Transmembrane</keyword>